<feature type="disulfide bond" evidence="11">
    <location>
        <begin position="154"/>
        <end position="178"/>
    </location>
</feature>
<keyword evidence="3" id="KW-0813">Transport</keyword>
<dbReference type="GO" id="GO:0005524">
    <property type="term" value="F:ATP binding"/>
    <property type="evidence" value="ECO:0007669"/>
    <property type="project" value="UniProtKB-KW"/>
</dbReference>
<proteinExistence type="inferred from homology"/>
<evidence type="ECO:0000256" key="9">
    <source>
        <dbReference type="ARBA" id="ARBA00023303"/>
    </source>
</evidence>
<dbReference type="GO" id="GO:0012505">
    <property type="term" value="C:endomembrane system"/>
    <property type="evidence" value="ECO:0007669"/>
    <property type="project" value="UniProtKB-SubCell"/>
</dbReference>
<dbReference type="InterPro" id="IPR027309">
    <property type="entry name" value="P2X_extracellular_dom_sf"/>
</dbReference>
<feature type="disulfide bond" evidence="11">
    <location>
        <begin position="235"/>
        <end position="245"/>
    </location>
</feature>
<feature type="binding site" evidence="10">
    <location>
        <position position="329"/>
    </location>
    <ligand>
        <name>ATP</name>
        <dbReference type="ChEBI" id="CHEBI:30616"/>
        <note>ligand shared between two neighboring subunits of the homotrimer</note>
    </ligand>
</feature>
<evidence type="ECO:0000256" key="8">
    <source>
        <dbReference type="ARBA" id="ARBA00023286"/>
    </source>
</evidence>
<gene>
    <name evidence="13" type="ORF">BV898_16040</name>
</gene>
<dbReference type="GO" id="GO:0005886">
    <property type="term" value="C:plasma membrane"/>
    <property type="evidence" value="ECO:0007669"/>
    <property type="project" value="InterPro"/>
</dbReference>
<dbReference type="Gene3D" id="2.60.490.10">
    <property type="entry name" value="atp-gated p2x4 ion channel domain"/>
    <property type="match status" value="1"/>
</dbReference>
<evidence type="ECO:0000256" key="6">
    <source>
        <dbReference type="ARBA" id="ARBA00023065"/>
    </source>
</evidence>
<evidence type="ECO:0000256" key="11">
    <source>
        <dbReference type="PIRSR" id="PIRSR005713-2"/>
    </source>
</evidence>
<feature type="disulfide bond" evidence="11">
    <location>
        <begin position="148"/>
        <end position="171"/>
    </location>
</feature>
<keyword evidence="7 12" id="KW-0472">Membrane</keyword>
<feature type="transmembrane region" description="Helical" evidence="12">
    <location>
        <begin position="359"/>
        <end position="377"/>
    </location>
</feature>
<organism evidence="13 14">
    <name type="scientific">Hypsibius exemplaris</name>
    <name type="common">Freshwater tardigrade</name>
    <dbReference type="NCBI Taxonomy" id="2072580"/>
    <lineage>
        <taxon>Eukaryota</taxon>
        <taxon>Metazoa</taxon>
        <taxon>Ecdysozoa</taxon>
        <taxon>Tardigrada</taxon>
        <taxon>Eutardigrada</taxon>
        <taxon>Parachela</taxon>
        <taxon>Hypsibioidea</taxon>
        <taxon>Hypsibiidae</taxon>
        <taxon>Hypsibius</taxon>
    </lineage>
</organism>
<dbReference type="PIRSF" id="PIRSF005713">
    <property type="entry name" value="P2X_purinoceptor"/>
    <property type="match status" value="1"/>
</dbReference>
<sequence length="479" mass="54803">MTEIMIDIIESFAQLRRRFAEKFVRYGKAFLFQYETPRVVTMRSRRIGLTYRIVQLALFVYLIGYVFIYSKSYQRFDYADGSVVSKVRGILQGSDQTNRTQIWDSNDFVVPAQESNAFFVATNIVFTKNQYQGNCPEDKHVGSRKVQCRKDSDCEKGSLVLYGNGIRTGRCVLSTSTCEVHTWCPKEMGKAPRVPTLSGYDSVSVLVKNHVVFRKFGVKRRNILDNFSENYLTTCRYHPQNDRLCPVFALRDLVTFAGESLEEMAVKGGIIGFNIDWDCDLDYGEENCLPHYSFRRLDNRGDKVASGWNFRHAFYYYDFDGFNRRDLVKYWGIRFVFLVSGRAGMFYPVNFILHVGSSVGLFSCASVICEFILAIAYRSDMLATAKFVNLEKLKKSRRSSSINFGETADSKTGHPGDCPCFRYCGHYSSRRESLGSITSSPLPAVPDHLDISWITPSPTVESSNIPLTHINRNTEWVYL</sequence>
<keyword evidence="9" id="KW-0407">Ion channel</keyword>
<dbReference type="PANTHER" id="PTHR10125">
    <property type="entry name" value="P2X PURINOCEPTOR"/>
    <property type="match status" value="1"/>
</dbReference>
<dbReference type="NCBIfam" id="TIGR00863">
    <property type="entry name" value="P2X"/>
    <property type="match status" value="1"/>
</dbReference>
<accession>A0A9X6NF44</accession>
<dbReference type="GO" id="GO:0098794">
    <property type="term" value="C:postsynapse"/>
    <property type="evidence" value="ECO:0007669"/>
    <property type="project" value="GOC"/>
</dbReference>
<dbReference type="GO" id="GO:0004931">
    <property type="term" value="F:extracellularly ATP-gated monoatomic cation channel activity"/>
    <property type="evidence" value="ECO:0007669"/>
    <property type="project" value="InterPro"/>
</dbReference>
<dbReference type="InterPro" id="IPR059116">
    <property type="entry name" value="P2X_receptor"/>
</dbReference>
<evidence type="ECO:0000256" key="2">
    <source>
        <dbReference type="ARBA" id="ARBA00009848"/>
    </source>
</evidence>
<keyword evidence="6" id="KW-0406">Ion transport</keyword>
<dbReference type="PANTHER" id="PTHR10125:SF31">
    <property type="entry name" value="P2X RECEPTOR E"/>
    <property type="match status" value="1"/>
</dbReference>
<keyword evidence="10" id="KW-0547">Nucleotide-binding</keyword>
<dbReference type="GO" id="GO:0070588">
    <property type="term" value="P:calcium ion transmembrane transport"/>
    <property type="evidence" value="ECO:0007669"/>
    <property type="project" value="TreeGrafter"/>
</dbReference>
<dbReference type="EMBL" id="MTYJ01000231">
    <property type="protein sequence ID" value="OWA51563.1"/>
    <property type="molecule type" value="Genomic_DNA"/>
</dbReference>
<feature type="disulfide bond" evidence="11">
    <location>
        <begin position="135"/>
        <end position="184"/>
    </location>
</feature>
<dbReference type="Proteomes" id="UP000192578">
    <property type="component" value="Unassembled WGS sequence"/>
</dbReference>
<feature type="transmembrane region" description="Helical" evidence="12">
    <location>
        <begin position="49"/>
        <end position="68"/>
    </location>
</feature>
<dbReference type="InterPro" id="IPR001429">
    <property type="entry name" value="P2X_purnocptor"/>
</dbReference>
<evidence type="ECO:0000256" key="12">
    <source>
        <dbReference type="SAM" id="Phobius"/>
    </source>
</evidence>
<evidence type="ECO:0000256" key="7">
    <source>
        <dbReference type="ARBA" id="ARBA00023136"/>
    </source>
</evidence>
<evidence type="ECO:0000256" key="4">
    <source>
        <dbReference type="ARBA" id="ARBA00022692"/>
    </source>
</evidence>
<keyword evidence="11" id="KW-1015">Disulfide bond</keyword>
<evidence type="ECO:0000313" key="13">
    <source>
        <dbReference type="EMBL" id="OWA51563.1"/>
    </source>
</evidence>
<dbReference type="Pfam" id="PF00864">
    <property type="entry name" value="P2X_receptor"/>
    <property type="match status" value="1"/>
</dbReference>
<feature type="binding site" evidence="10">
    <location>
        <begin position="309"/>
        <end position="311"/>
    </location>
    <ligand>
        <name>ATP</name>
        <dbReference type="ChEBI" id="CHEBI:30616"/>
        <note>ligand shared between two neighboring subunits of the homotrimer</note>
    </ligand>
</feature>
<keyword evidence="5 12" id="KW-1133">Transmembrane helix</keyword>
<evidence type="ECO:0000256" key="5">
    <source>
        <dbReference type="ARBA" id="ARBA00022989"/>
    </source>
</evidence>
<dbReference type="OrthoDB" id="494673at2759"/>
<keyword evidence="8" id="KW-1071">Ligand-gated ion channel</keyword>
<evidence type="ECO:0000256" key="10">
    <source>
        <dbReference type="PIRSR" id="PIRSR005713-1"/>
    </source>
</evidence>
<keyword evidence="14" id="KW-1185">Reference proteome</keyword>
<evidence type="ECO:0000313" key="14">
    <source>
        <dbReference type="Proteomes" id="UP000192578"/>
    </source>
</evidence>
<keyword evidence="4 12" id="KW-0812">Transmembrane</keyword>
<dbReference type="Gene3D" id="1.10.287.940">
    <property type="entry name" value="atp-gated p2x4 ion channel"/>
    <property type="match status" value="1"/>
</dbReference>
<dbReference type="PRINTS" id="PR01307">
    <property type="entry name" value="P2XRECEPTOR"/>
</dbReference>
<comment type="caution">
    <text evidence="13">The sequence shown here is derived from an EMBL/GenBank/DDBJ whole genome shotgun (WGS) entry which is preliminary data.</text>
</comment>
<feature type="disulfide bond" evidence="11">
    <location>
        <begin position="279"/>
        <end position="288"/>
    </location>
</feature>
<reference evidence="14" key="1">
    <citation type="submission" date="2017-01" db="EMBL/GenBank/DDBJ databases">
        <title>Comparative genomics of anhydrobiosis in the tardigrade Hypsibius dujardini.</title>
        <authorList>
            <person name="Yoshida Y."/>
            <person name="Koutsovoulos G."/>
            <person name="Laetsch D."/>
            <person name="Stevens L."/>
            <person name="Kumar S."/>
            <person name="Horikawa D."/>
            <person name="Ishino K."/>
            <person name="Komine S."/>
            <person name="Tomita M."/>
            <person name="Blaxter M."/>
            <person name="Arakawa K."/>
        </authorList>
    </citation>
    <scope>NUCLEOTIDE SEQUENCE [LARGE SCALE GENOMIC DNA]</scope>
    <source>
        <strain evidence="14">Z151</strain>
    </source>
</reference>
<keyword evidence="10" id="KW-0067">ATP-binding</keyword>
<name>A0A9X6NF44_HYPEX</name>
<evidence type="ECO:0000256" key="3">
    <source>
        <dbReference type="ARBA" id="ARBA00022448"/>
    </source>
</evidence>
<dbReference type="AlphaFoldDB" id="A0A9X6NF44"/>
<comment type="subcellular location">
    <subcellularLocation>
        <location evidence="1">Endomembrane system</location>
    </subcellularLocation>
</comment>
<dbReference type="GO" id="GO:0001614">
    <property type="term" value="F:purinergic nucleotide receptor activity"/>
    <property type="evidence" value="ECO:0007669"/>
    <property type="project" value="InterPro"/>
</dbReference>
<comment type="similarity">
    <text evidence="2">Belongs to the P2X receptor family.</text>
</comment>
<protein>
    <submittedName>
        <fullName evidence="13">P2X purinoceptor 4</fullName>
    </submittedName>
</protein>
<evidence type="ECO:0000256" key="1">
    <source>
        <dbReference type="ARBA" id="ARBA00004308"/>
    </source>
</evidence>
<dbReference type="GO" id="GO:0033198">
    <property type="term" value="P:response to ATP"/>
    <property type="evidence" value="ECO:0007669"/>
    <property type="project" value="InterPro"/>
</dbReference>